<evidence type="ECO:0000313" key="4">
    <source>
        <dbReference type="Proteomes" id="UP001359559"/>
    </source>
</evidence>
<feature type="domain" description="PNO1 second type I KH" evidence="2">
    <location>
        <begin position="155"/>
        <end position="190"/>
    </location>
</feature>
<dbReference type="GO" id="GO:0003723">
    <property type="term" value="F:RNA binding"/>
    <property type="evidence" value="ECO:0007669"/>
    <property type="project" value="UniProtKB-KW"/>
</dbReference>
<evidence type="ECO:0000313" key="3">
    <source>
        <dbReference type="EMBL" id="KAK7265177.1"/>
    </source>
</evidence>
<keyword evidence="4" id="KW-1185">Reference proteome</keyword>
<dbReference type="Proteomes" id="UP001359559">
    <property type="component" value="Unassembled WGS sequence"/>
</dbReference>
<evidence type="ECO:0000256" key="1">
    <source>
        <dbReference type="ARBA" id="ARBA00022884"/>
    </source>
</evidence>
<gene>
    <name evidence="3" type="ORF">RJT34_32793</name>
</gene>
<keyword evidence="1" id="KW-0694">RNA-binding</keyword>
<dbReference type="PANTHER" id="PTHR12826:SF13">
    <property type="entry name" value="RNA-BINDING PROTEIN PNO1"/>
    <property type="match status" value="1"/>
</dbReference>
<evidence type="ECO:0000259" key="2">
    <source>
        <dbReference type="Pfam" id="PF22891"/>
    </source>
</evidence>
<comment type="caution">
    <text evidence="3">The sequence shown here is derived from an EMBL/GenBank/DDBJ whole genome shotgun (WGS) entry which is preliminary data.</text>
</comment>
<sequence length="191" mass="22408">MREWHKTETRLHVTTRDKTNVKSSKTLVSPSPWSCTDTAVEPRIHRSWSRVVPPSLNRIFFSVEQCSQRDRLFNMRTIRDRIPWKLKLFHLKPFEPLKPHEMSDGRVRFRKARKVKLKTRLDTPDISNSRNMLILLILSCRVLMSRMPLLVCVWSFEIKDVKTLRGDHFSRAIGRLSGKGGKTKFAIENAL</sequence>
<protein>
    <recommendedName>
        <fullName evidence="2">PNO1 second type I KH domain-containing protein</fullName>
    </recommendedName>
</protein>
<dbReference type="EMBL" id="JAYKXN010000008">
    <property type="protein sequence ID" value="KAK7265177.1"/>
    <property type="molecule type" value="Genomic_DNA"/>
</dbReference>
<dbReference type="InterPro" id="IPR055211">
    <property type="entry name" value="KH_PNO1_2nd"/>
</dbReference>
<proteinExistence type="predicted"/>
<dbReference type="PANTHER" id="PTHR12826">
    <property type="entry name" value="RIBONUCLEASE Y"/>
    <property type="match status" value="1"/>
</dbReference>
<reference evidence="3 4" key="1">
    <citation type="submission" date="2024-01" db="EMBL/GenBank/DDBJ databases">
        <title>The genomes of 5 underutilized Papilionoideae crops provide insights into root nodulation and disease resistance.</title>
        <authorList>
            <person name="Yuan L."/>
        </authorList>
    </citation>
    <scope>NUCLEOTIDE SEQUENCE [LARGE SCALE GENOMIC DNA]</scope>
    <source>
        <strain evidence="3">LY-2023</strain>
        <tissue evidence="3">Leaf</tissue>
    </source>
</reference>
<organism evidence="3 4">
    <name type="scientific">Clitoria ternatea</name>
    <name type="common">Butterfly pea</name>
    <dbReference type="NCBI Taxonomy" id="43366"/>
    <lineage>
        <taxon>Eukaryota</taxon>
        <taxon>Viridiplantae</taxon>
        <taxon>Streptophyta</taxon>
        <taxon>Embryophyta</taxon>
        <taxon>Tracheophyta</taxon>
        <taxon>Spermatophyta</taxon>
        <taxon>Magnoliopsida</taxon>
        <taxon>eudicotyledons</taxon>
        <taxon>Gunneridae</taxon>
        <taxon>Pentapetalae</taxon>
        <taxon>rosids</taxon>
        <taxon>fabids</taxon>
        <taxon>Fabales</taxon>
        <taxon>Fabaceae</taxon>
        <taxon>Papilionoideae</taxon>
        <taxon>50 kb inversion clade</taxon>
        <taxon>NPAAA clade</taxon>
        <taxon>indigoferoid/millettioid clade</taxon>
        <taxon>Phaseoleae</taxon>
        <taxon>Clitoria</taxon>
    </lineage>
</organism>
<dbReference type="GO" id="GO:0005634">
    <property type="term" value="C:nucleus"/>
    <property type="evidence" value="ECO:0007669"/>
    <property type="project" value="TreeGrafter"/>
</dbReference>
<dbReference type="AlphaFoldDB" id="A0AAN9I436"/>
<accession>A0AAN9I436</accession>
<dbReference type="Pfam" id="PF22891">
    <property type="entry name" value="KH_PNO1_2nd"/>
    <property type="match status" value="1"/>
</dbReference>
<name>A0AAN9I436_CLITE</name>